<dbReference type="CDD" id="cd05015">
    <property type="entry name" value="SIS_PGI_1"/>
    <property type="match status" value="1"/>
</dbReference>
<organism evidence="8">
    <name type="scientific">hydrothermal vent metagenome</name>
    <dbReference type="NCBI Taxonomy" id="652676"/>
    <lineage>
        <taxon>unclassified sequences</taxon>
        <taxon>metagenomes</taxon>
        <taxon>ecological metagenomes</taxon>
    </lineage>
</organism>
<evidence type="ECO:0000256" key="7">
    <source>
        <dbReference type="ARBA" id="ARBA00029321"/>
    </source>
</evidence>
<dbReference type="GO" id="GO:0005829">
    <property type="term" value="C:cytosol"/>
    <property type="evidence" value="ECO:0007669"/>
    <property type="project" value="TreeGrafter"/>
</dbReference>
<dbReference type="NCBIfam" id="NF003016">
    <property type="entry name" value="PRK03868.1"/>
    <property type="match status" value="1"/>
</dbReference>
<evidence type="ECO:0000256" key="6">
    <source>
        <dbReference type="ARBA" id="ARBA00023235"/>
    </source>
</evidence>
<gene>
    <name evidence="8" type="ORF">MNB_SV-10-1070</name>
</gene>
<dbReference type="SUPFAM" id="SSF53697">
    <property type="entry name" value="SIS domain"/>
    <property type="match status" value="1"/>
</dbReference>
<dbReference type="InterPro" id="IPR018189">
    <property type="entry name" value="Phosphoglucose_isomerase_CS"/>
</dbReference>
<dbReference type="InterPro" id="IPR046348">
    <property type="entry name" value="SIS_dom_sf"/>
</dbReference>
<protein>
    <recommendedName>
        <fullName evidence="3">glucose-6-phosphate isomerase</fullName>
        <ecNumber evidence="3">5.3.1.9</ecNumber>
    </recommendedName>
</protein>
<dbReference type="GO" id="GO:0006096">
    <property type="term" value="P:glycolytic process"/>
    <property type="evidence" value="ECO:0007669"/>
    <property type="project" value="UniProtKB-UniPathway"/>
</dbReference>
<dbReference type="GO" id="GO:0051156">
    <property type="term" value="P:glucose 6-phosphate metabolic process"/>
    <property type="evidence" value="ECO:0007669"/>
    <property type="project" value="TreeGrafter"/>
</dbReference>
<keyword evidence="5" id="KW-0324">Glycolysis</keyword>
<sequence length="420" mass="47248">MITYEKNFSLKREEPEQAELADIFRAIGNEAAEGVSGYYTLPEDSMAIVRELEAYAERESDFLKILETIAVIGIGGSSLGTKAIHAALESKYPEAKNILFLENPDPVSLLAHFDRINRDKTLFIVVSKSGSTIETTSIFKALIRHFDLDLQGRDIRQIMVVTDEGSPLDRFAAFYSIKSFHIPANVGGRFSVLSSVGIVPLMLAGYDVKTILGGAGHFAKRFFEGKEEHLLRKAHFLTQYRDDYPVTVLFSYGDCLENFTKWFVQLWGESLGKIDEEGRHTGLTPVGHIGSVDQHSFLQLIIEGTRDKTVTFIKIKHFDHDLQIPDISLKHIEKVDYVNGHTFNELIDVECDATRESLMAKNIPIDRIVLDIVDEANIGELIMYYEILTSACGIMMNIDTYDQPGVELGKKILVKKFQSE</sequence>
<dbReference type="EMBL" id="FPHL01000054">
    <property type="protein sequence ID" value="SFV68717.1"/>
    <property type="molecule type" value="Genomic_DNA"/>
</dbReference>
<name>A0A1W1CSP1_9ZZZZ</name>
<evidence type="ECO:0000256" key="3">
    <source>
        <dbReference type="ARBA" id="ARBA00011952"/>
    </source>
</evidence>
<dbReference type="GO" id="GO:0048029">
    <property type="term" value="F:monosaccharide binding"/>
    <property type="evidence" value="ECO:0007669"/>
    <property type="project" value="TreeGrafter"/>
</dbReference>
<dbReference type="PROSITE" id="PS00765">
    <property type="entry name" value="P_GLUCOSE_ISOMERASE_1"/>
    <property type="match status" value="1"/>
</dbReference>
<dbReference type="Pfam" id="PF00342">
    <property type="entry name" value="PGI"/>
    <property type="match status" value="1"/>
</dbReference>
<keyword evidence="4" id="KW-0312">Gluconeogenesis</keyword>
<dbReference type="HAMAP" id="MF_00473">
    <property type="entry name" value="G6P_isomerase"/>
    <property type="match status" value="1"/>
</dbReference>
<comment type="catalytic activity">
    <reaction evidence="7">
        <text>alpha-D-glucose 6-phosphate = beta-D-fructose 6-phosphate</text>
        <dbReference type="Rhea" id="RHEA:11816"/>
        <dbReference type="ChEBI" id="CHEBI:57634"/>
        <dbReference type="ChEBI" id="CHEBI:58225"/>
        <dbReference type="EC" id="5.3.1.9"/>
    </reaction>
</comment>
<dbReference type="GO" id="GO:0006094">
    <property type="term" value="P:gluconeogenesis"/>
    <property type="evidence" value="ECO:0007669"/>
    <property type="project" value="UniProtKB-KW"/>
</dbReference>
<dbReference type="Gene3D" id="3.40.50.10490">
    <property type="entry name" value="Glucose-6-phosphate isomerase like protein, domain 1"/>
    <property type="match status" value="2"/>
</dbReference>
<dbReference type="PANTHER" id="PTHR11469">
    <property type="entry name" value="GLUCOSE-6-PHOSPHATE ISOMERASE"/>
    <property type="match status" value="1"/>
</dbReference>
<dbReference type="PROSITE" id="PS51463">
    <property type="entry name" value="P_GLUCOSE_ISOMERASE_3"/>
    <property type="match status" value="1"/>
</dbReference>
<dbReference type="PANTHER" id="PTHR11469:SF1">
    <property type="entry name" value="GLUCOSE-6-PHOSPHATE ISOMERASE"/>
    <property type="match status" value="1"/>
</dbReference>
<evidence type="ECO:0000313" key="8">
    <source>
        <dbReference type="EMBL" id="SFV68717.1"/>
    </source>
</evidence>
<keyword evidence="6 8" id="KW-0413">Isomerase</keyword>
<comment type="pathway">
    <text evidence="1">Carbohydrate degradation; glycolysis; D-glyceraldehyde 3-phosphate and glycerone phosphate from D-glucose: step 2/4.</text>
</comment>
<dbReference type="GO" id="GO:0097367">
    <property type="term" value="F:carbohydrate derivative binding"/>
    <property type="evidence" value="ECO:0007669"/>
    <property type="project" value="InterPro"/>
</dbReference>
<evidence type="ECO:0000256" key="1">
    <source>
        <dbReference type="ARBA" id="ARBA00004926"/>
    </source>
</evidence>
<proteinExistence type="inferred from homology"/>
<comment type="similarity">
    <text evidence="2">Belongs to the GPI family.</text>
</comment>
<dbReference type="CDD" id="cd05016">
    <property type="entry name" value="SIS_PGI_2"/>
    <property type="match status" value="1"/>
</dbReference>
<dbReference type="GO" id="GO:0004347">
    <property type="term" value="F:glucose-6-phosphate isomerase activity"/>
    <property type="evidence" value="ECO:0007669"/>
    <property type="project" value="UniProtKB-EC"/>
</dbReference>
<dbReference type="EC" id="5.3.1.9" evidence="3"/>
<evidence type="ECO:0000256" key="5">
    <source>
        <dbReference type="ARBA" id="ARBA00023152"/>
    </source>
</evidence>
<evidence type="ECO:0000256" key="4">
    <source>
        <dbReference type="ARBA" id="ARBA00022432"/>
    </source>
</evidence>
<dbReference type="InterPro" id="IPR035482">
    <property type="entry name" value="SIS_PGI_2"/>
</dbReference>
<dbReference type="InterPro" id="IPR001672">
    <property type="entry name" value="G6P_Isomerase"/>
</dbReference>
<dbReference type="InterPro" id="IPR035476">
    <property type="entry name" value="SIS_PGI_1"/>
</dbReference>
<accession>A0A1W1CSP1</accession>
<evidence type="ECO:0000256" key="2">
    <source>
        <dbReference type="ARBA" id="ARBA00006604"/>
    </source>
</evidence>
<dbReference type="UniPathway" id="UPA00109">
    <property type="reaction ID" value="UER00181"/>
</dbReference>
<dbReference type="PROSITE" id="PS00174">
    <property type="entry name" value="P_GLUCOSE_ISOMERASE_2"/>
    <property type="match status" value="1"/>
</dbReference>
<dbReference type="PRINTS" id="PR00662">
    <property type="entry name" value="G6PISOMERASE"/>
</dbReference>
<reference evidence="8" key="1">
    <citation type="submission" date="2016-10" db="EMBL/GenBank/DDBJ databases">
        <authorList>
            <person name="de Groot N.N."/>
        </authorList>
    </citation>
    <scope>NUCLEOTIDE SEQUENCE</scope>
</reference>
<dbReference type="AlphaFoldDB" id="A0A1W1CSP1"/>